<feature type="region of interest" description="Disordered" evidence="1">
    <location>
        <begin position="44"/>
        <end position="113"/>
    </location>
</feature>
<dbReference type="AlphaFoldDB" id="A0A3P7NSA9"/>
<organism evidence="2 3">
    <name type="scientific">Cylicostephanus goldi</name>
    <name type="common">Nematode worm</name>
    <dbReference type="NCBI Taxonomy" id="71465"/>
    <lineage>
        <taxon>Eukaryota</taxon>
        <taxon>Metazoa</taxon>
        <taxon>Ecdysozoa</taxon>
        <taxon>Nematoda</taxon>
        <taxon>Chromadorea</taxon>
        <taxon>Rhabditida</taxon>
        <taxon>Rhabditina</taxon>
        <taxon>Rhabditomorpha</taxon>
        <taxon>Strongyloidea</taxon>
        <taxon>Strongylidae</taxon>
        <taxon>Cylicostephanus</taxon>
    </lineage>
</organism>
<feature type="compositionally biased region" description="Polar residues" evidence="1">
    <location>
        <begin position="99"/>
        <end position="113"/>
    </location>
</feature>
<proteinExistence type="predicted"/>
<dbReference type="OrthoDB" id="20287at2759"/>
<dbReference type="InterPro" id="IPR001108">
    <property type="entry name" value="Peptidase_A22A"/>
</dbReference>
<sequence>MVVVQCTYNIFAVLAPIGPLRKVQEKAGDYSHDVLRFLMFTADAKQSPEVVEEPDSQEEESSSSSEEEEESGEEKEKEVEDEQKAQASVAPADDAKQPPSDTTSFTLTTEDSG</sequence>
<evidence type="ECO:0000256" key="1">
    <source>
        <dbReference type="SAM" id="MobiDB-lite"/>
    </source>
</evidence>
<reference evidence="2 3" key="1">
    <citation type="submission" date="2018-11" db="EMBL/GenBank/DDBJ databases">
        <authorList>
            <consortium name="Pathogen Informatics"/>
        </authorList>
    </citation>
    <scope>NUCLEOTIDE SEQUENCE [LARGE SCALE GENOMIC DNA]</scope>
</reference>
<name>A0A3P7NSA9_CYLGO</name>
<protein>
    <submittedName>
        <fullName evidence="2">Uncharacterized protein</fullName>
    </submittedName>
</protein>
<accession>A0A3P7NSA9</accession>
<dbReference type="GO" id="GO:0016020">
    <property type="term" value="C:membrane"/>
    <property type="evidence" value="ECO:0007669"/>
    <property type="project" value="InterPro"/>
</dbReference>
<feature type="compositionally biased region" description="Acidic residues" evidence="1">
    <location>
        <begin position="50"/>
        <end position="73"/>
    </location>
</feature>
<feature type="compositionally biased region" description="Basic and acidic residues" evidence="1">
    <location>
        <begin position="74"/>
        <end position="84"/>
    </location>
</feature>
<keyword evidence="3" id="KW-1185">Reference proteome</keyword>
<evidence type="ECO:0000313" key="3">
    <source>
        <dbReference type="Proteomes" id="UP000271889"/>
    </source>
</evidence>
<dbReference type="Pfam" id="PF01080">
    <property type="entry name" value="Presenilin"/>
    <property type="match status" value="1"/>
</dbReference>
<dbReference type="Proteomes" id="UP000271889">
    <property type="component" value="Unassembled WGS sequence"/>
</dbReference>
<dbReference type="EMBL" id="UYRV01135408">
    <property type="protein sequence ID" value="VDN38748.1"/>
    <property type="molecule type" value="Genomic_DNA"/>
</dbReference>
<gene>
    <name evidence="2" type="ORF">CGOC_LOCUS13803</name>
</gene>
<dbReference type="GO" id="GO:0016485">
    <property type="term" value="P:protein processing"/>
    <property type="evidence" value="ECO:0007669"/>
    <property type="project" value="InterPro"/>
</dbReference>
<feature type="non-terminal residue" evidence="2">
    <location>
        <position position="113"/>
    </location>
</feature>
<evidence type="ECO:0000313" key="2">
    <source>
        <dbReference type="EMBL" id="VDN38748.1"/>
    </source>
</evidence>
<dbReference type="GO" id="GO:0042500">
    <property type="term" value="F:aspartic endopeptidase activity, intramembrane cleaving"/>
    <property type="evidence" value="ECO:0007669"/>
    <property type="project" value="InterPro"/>
</dbReference>